<dbReference type="VEuPathDB" id="FungiDB:PTTG_09707"/>
<dbReference type="InterPro" id="IPR039421">
    <property type="entry name" value="Type_1_exporter"/>
</dbReference>
<dbReference type="InterPro" id="IPR003439">
    <property type="entry name" value="ABC_transporter-like_ATP-bd"/>
</dbReference>
<keyword evidence="4" id="KW-1185">Reference proteome</keyword>
<dbReference type="PANTHER" id="PTHR43394:SF1">
    <property type="entry name" value="ATP-BINDING CASSETTE SUB-FAMILY B MEMBER 10, MITOCHONDRIAL"/>
    <property type="match status" value="1"/>
</dbReference>
<dbReference type="EnsemblFungi" id="PTTG_09707-t43_1">
    <property type="protein sequence ID" value="PTTG_09707-t43_1-p1"/>
    <property type="gene ID" value="PTTG_09707"/>
</dbReference>
<dbReference type="SUPFAM" id="SSF52540">
    <property type="entry name" value="P-loop containing nucleoside triphosphate hydrolases"/>
    <property type="match status" value="1"/>
</dbReference>
<feature type="domain" description="ABC transporter" evidence="1">
    <location>
        <begin position="5"/>
        <end position="41"/>
    </location>
</feature>
<dbReference type="GO" id="GO:0005524">
    <property type="term" value="F:ATP binding"/>
    <property type="evidence" value="ECO:0007669"/>
    <property type="project" value="InterPro"/>
</dbReference>
<dbReference type="GO" id="GO:0016887">
    <property type="term" value="F:ATP hydrolysis activity"/>
    <property type="evidence" value="ECO:0007669"/>
    <property type="project" value="InterPro"/>
</dbReference>
<gene>
    <name evidence="2" type="ORF">PTTG_09707</name>
</gene>
<dbReference type="Proteomes" id="UP000005240">
    <property type="component" value="Unassembled WGS sequence"/>
</dbReference>
<protein>
    <submittedName>
        <fullName evidence="3">ABC transporter domain-containing protein</fullName>
    </submittedName>
</protein>
<name>A0A180GAL5_PUCT1</name>
<dbReference type="InterPro" id="IPR027417">
    <property type="entry name" value="P-loop_NTPase"/>
</dbReference>
<evidence type="ECO:0000313" key="4">
    <source>
        <dbReference type="Proteomes" id="UP000005240"/>
    </source>
</evidence>
<dbReference type="AlphaFoldDB" id="A0A180GAL5"/>
<sequence>MCFKTEVGPKGIQLSGGHRQQLAIACTLVQNPKLLILDLATSALDTGVENEVNLAIQSPFQMKQLDADRKTSHPSLDYMKLPWSGDQDGLAEIFNGSKVFALINWAHKRQLKTLSHCECSVSCSVTFIIGYCMPEAIFYPDNLQLSGRIHDACSFVKEKLH</sequence>
<accession>A0A180GAL5</accession>
<dbReference type="GO" id="GO:0015421">
    <property type="term" value="F:ABC-type oligopeptide transporter activity"/>
    <property type="evidence" value="ECO:0007669"/>
    <property type="project" value="TreeGrafter"/>
</dbReference>
<reference evidence="2" key="1">
    <citation type="submission" date="2009-11" db="EMBL/GenBank/DDBJ databases">
        <authorList>
            <consortium name="The Broad Institute Genome Sequencing Platform"/>
            <person name="Ward D."/>
            <person name="Feldgarden M."/>
            <person name="Earl A."/>
            <person name="Young S.K."/>
            <person name="Zeng Q."/>
            <person name="Koehrsen M."/>
            <person name="Alvarado L."/>
            <person name="Berlin A."/>
            <person name="Bochicchio J."/>
            <person name="Borenstein D."/>
            <person name="Chapman S.B."/>
            <person name="Chen Z."/>
            <person name="Engels R."/>
            <person name="Freedman E."/>
            <person name="Gellesch M."/>
            <person name="Goldberg J."/>
            <person name="Griggs A."/>
            <person name="Gujja S."/>
            <person name="Heilman E."/>
            <person name="Heiman D."/>
            <person name="Hepburn T."/>
            <person name="Howarth C."/>
            <person name="Jen D."/>
            <person name="Larson L."/>
            <person name="Lewis B."/>
            <person name="Mehta T."/>
            <person name="Park D."/>
            <person name="Pearson M."/>
            <person name="Roberts A."/>
            <person name="Saif S."/>
            <person name="Shea T."/>
            <person name="Shenoy N."/>
            <person name="Sisk P."/>
            <person name="Stolte C."/>
            <person name="Sykes S."/>
            <person name="Thomson T."/>
            <person name="Walk T."/>
            <person name="White J."/>
            <person name="Yandava C."/>
            <person name="Izard J."/>
            <person name="Baranova O.V."/>
            <person name="Blanton J.M."/>
            <person name="Tanner A.C."/>
            <person name="Dewhirst F.E."/>
            <person name="Haas B."/>
            <person name="Nusbaum C."/>
            <person name="Birren B."/>
        </authorList>
    </citation>
    <scope>NUCLEOTIDE SEQUENCE [LARGE SCALE GENOMIC DNA]</scope>
    <source>
        <strain evidence="2">1-1 BBBD Race 1</strain>
    </source>
</reference>
<reference evidence="3" key="4">
    <citation type="submission" date="2025-05" db="UniProtKB">
        <authorList>
            <consortium name="EnsemblFungi"/>
        </authorList>
    </citation>
    <scope>IDENTIFICATION</scope>
    <source>
        <strain evidence="3">isolate 1-1 / race 1 (BBBD)</strain>
    </source>
</reference>
<dbReference type="EMBL" id="ADAS02000119">
    <property type="protein sequence ID" value="OAV89747.1"/>
    <property type="molecule type" value="Genomic_DNA"/>
</dbReference>
<dbReference type="Gene3D" id="3.40.50.300">
    <property type="entry name" value="P-loop containing nucleotide triphosphate hydrolases"/>
    <property type="match status" value="1"/>
</dbReference>
<evidence type="ECO:0000259" key="1">
    <source>
        <dbReference type="Pfam" id="PF00005"/>
    </source>
</evidence>
<organism evidence="2">
    <name type="scientific">Puccinia triticina (isolate 1-1 / race 1 (BBBD))</name>
    <name type="common">Brown leaf rust fungus</name>
    <dbReference type="NCBI Taxonomy" id="630390"/>
    <lineage>
        <taxon>Eukaryota</taxon>
        <taxon>Fungi</taxon>
        <taxon>Dikarya</taxon>
        <taxon>Basidiomycota</taxon>
        <taxon>Pucciniomycotina</taxon>
        <taxon>Pucciniomycetes</taxon>
        <taxon>Pucciniales</taxon>
        <taxon>Pucciniaceae</taxon>
        <taxon>Puccinia</taxon>
    </lineage>
</organism>
<evidence type="ECO:0000313" key="2">
    <source>
        <dbReference type="EMBL" id="OAV89747.1"/>
    </source>
</evidence>
<evidence type="ECO:0000313" key="3">
    <source>
        <dbReference type="EnsemblFungi" id="PTTG_09707-t43_1-p1"/>
    </source>
</evidence>
<dbReference type="OrthoDB" id="6500128at2759"/>
<reference evidence="2" key="2">
    <citation type="submission" date="2016-05" db="EMBL/GenBank/DDBJ databases">
        <title>Comparative analysis highlights variable genome content of wheat rusts and divergence of the mating loci.</title>
        <authorList>
            <person name="Cuomo C.A."/>
            <person name="Bakkeren G."/>
            <person name="Szabo L."/>
            <person name="Khalil H."/>
            <person name="Joly D."/>
            <person name="Goldberg J."/>
            <person name="Young S."/>
            <person name="Zeng Q."/>
            <person name="Fellers J."/>
        </authorList>
    </citation>
    <scope>NUCLEOTIDE SEQUENCE [LARGE SCALE GENOMIC DNA]</scope>
    <source>
        <strain evidence="2">1-1 BBBD Race 1</strain>
    </source>
</reference>
<reference evidence="3 4" key="3">
    <citation type="journal article" date="2017" name="G3 (Bethesda)">
        <title>Comparative analysis highlights variable genome content of wheat rusts and divergence of the mating loci.</title>
        <authorList>
            <person name="Cuomo C.A."/>
            <person name="Bakkeren G."/>
            <person name="Khalil H.B."/>
            <person name="Panwar V."/>
            <person name="Joly D."/>
            <person name="Linning R."/>
            <person name="Sakthikumar S."/>
            <person name="Song X."/>
            <person name="Adiconis X."/>
            <person name="Fan L."/>
            <person name="Goldberg J.M."/>
            <person name="Levin J.Z."/>
            <person name="Young S."/>
            <person name="Zeng Q."/>
            <person name="Anikster Y."/>
            <person name="Bruce M."/>
            <person name="Wang M."/>
            <person name="Yin C."/>
            <person name="McCallum B."/>
            <person name="Szabo L.J."/>
            <person name="Hulbert S."/>
            <person name="Chen X."/>
            <person name="Fellers J.P."/>
        </authorList>
    </citation>
    <scope>NUCLEOTIDE SEQUENCE</scope>
    <source>
        <strain evidence="3">isolate 1-1 / race 1 (BBBD)</strain>
        <strain evidence="4">Isolate 1-1 / race 1 (BBBD)</strain>
    </source>
</reference>
<dbReference type="Pfam" id="PF00005">
    <property type="entry name" value="ABC_tran"/>
    <property type="match status" value="1"/>
</dbReference>
<proteinExistence type="predicted"/>
<dbReference type="PANTHER" id="PTHR43394">
    <property type="entry name" value="ATP-DEPENDENT PERMEASE MDL1, MITOCHONDRIAL"/>
    <property type="match status" value="1"/>
</dbReference>